<evidence type="ECO:0000313" key="3">
    <source>
        <dbReference type="Proteomes" id="UP001160148"/>
    </source>
</evidence>
<dbReference type="Proteomes" id="UP001160148">
    <property type="component" value="Unassembled WGS sequence"/>
</dbReference>
<accession>A0AAV0Y5P3</accession>
<sequence>MVRYEGQAFYPMYRLSSISQFSITAESPGSLADAVWGMGYWPATGTSDDLLVPCFDMEAIRSAPIHRQGSICSTIGIDVNIPPPPDEPSHRGHTTPVGIYCT</sequence>
<keyword evidence="3" id="KW-1185">Reference proteome</keyword>
<organism evidence="2 3">
    <name type="scientific">Macrosiphum euphorbiae</name>
    <name type="common">potato aphid</name>
    <dbReference type="NCBI Taxonomy" id="13131"/>
    <lineage>
        <taxon>Eukaryota</taxon>
        <taxon>Metazoa</taxon>
        <taxon>Ecdysozoa</taxon>
        <taxon>Arthropoda</taxon>
        <taxon>Hexapoda</taxon>
        <taxon>Insecta</taxon>
        <taxon>Pterygota</taxon>
        <taxon>Neoptera</taxon>
        <taxon>Paraneoptera</taxon>
        <taxon>Hemiptera</taxon>
        <taxon>Sternorrhyncha</taxon>
        <taxon>Aphidomorpha</taxon>
        <taxon>Aphidoidea</taxon>
        <taxon>Aphididae</taxon>
        <taxon>Macrosiphini</taxon>
        <taxon>Macrosiphum</taxon>
    </lineage>
</organism>
<proteinExistence type="predicted"/>
<name>A0AAV0Y5P3_9HEMI</name>
<dbReference type="AlphaFoldDB" id="A0AAV0Y5P3"/>
<feature type="region of interest" description="Disordered" evidence="1">
    <location>
        <begin position="80"/>
        <end position="102"/>
    </location>
</feature>
<comment type="caution">
    <text evidence="2">The sequence shown here is derived from an EMBL/GenBank/DDBJ whole genome shotgun (WGS) entry which is preliminary data.</text>
</comment>
<reference evidence="2 3" key="1">
    <citation type="submission" date="2023-01" db="EMBL/GenBank/DDBJ databases">
        <authorList>
            <person name="Whitehead M."/>
        </authorList>
    </citation>
    <scope>NUCLEOTIDE SEQUENCE [LARGE SCALE GENOMIC DNA]</scope>
</reference>
<evidence type="ECO:0000313" key="2">
    <source>
        <dbReference type="EMBL" id="CAI6374736.1"/>
    </source>
</evidence>
<evidence type="ECO:0000256" key="1">
    <source>
        <dbReference type="SAM" id="MobiDB-lite"/>
    </source>
</evidence>
<protein>
    <submittedName>
        <fullName evidence="2">Uncharacterized protein</fullName>
    </submittedName>
</protein>
<dbReference type="EMBL" id="CARXXK010001250">
    <property type="protein sequence ID" value="CAI6374736.1"/>
    <property type="molecule type" value="Genomic_DNA"/>
</dbReference>
<gene>
    <name evidence="2" type="ORF">MEUPH1_LOCUS28330</name>
</gene>